<keyword evidence="2" id="KW-1133">Transmembrane helix</keyword>
<accession>A0ABY5NKK8</accession>
<evidence type="ECO:0000313" key="3">
    <source>
        <dbReference type="EMBL" id="UUT35700.1"/>
    </source>
</evidence>
<protein>
    <submittedName>
        <fullName evidence="3">Uncharacterized protein</fullName>
    </submittedName>
</protein>
<evidence type="ECO:0000256" key="1">
    <source>
        <dbReference type="SAM" id="MobiDB-lite"/>
    </source>
</evidence>
<evidence type="ECO:0000313" key="4">
    <source>
        <dbReference type="Proteomes" id="UP001054811"/>
    </source>
</evidence>
<feature type="transmembrane region" description="Helical" evidence="2">
    <location>
        <begin position="303"/>
        <end position="330"/>
    </location>
</feature>
<feature type="transmembrane region" description="Helical" evidence="2">
    <location>
        <begin position="79"/>
        <end position="100"/>
    </location>
</feature>
<feature type="compositionally biased region" description="Basic residues" evidence="1">
    <location>
        <begin position="236"/>
        <end position="248"/>
    </location>
</feature>
<feature type="region of interest" description="Disordered" evidence="1">
    <location>
        <begin position="394"/>
        <end position="425"/>
    </location>
</feature>
<keyword evidence="2" id="KW-0812">Transmembrane</keyword>
<feature type="transmembrane region" description="Helical" evidence="2">
    <location>
        <begin position="21"/>
        <end position="41"/>
    </location>
</feature>
<feature type="transmembrane region" description="Helical" evidence="2">
    <location>
        <begin position="280"/>
        <end position="297"/>
    </location>
</feature>
<reference evidence="3" key="1">
    <citation type="submission" date="2022-01" db="EMBL/GenBank/DDBJ databases">
        <title>Microbacterium eymi and Microbacterium rhizovicinus sp. nov., isolated from the rhizospheric soil of Elymus tsukushiensis, a plant native to the Dokdo Islands, Republic of Korea.</title>
        <authorList>
            <person name="Hwang Y.J."/>
        </authorList>
    </citation>
    <scope>NUCLEOTIDE SEQUENCE</scope>
    <source>
        <strain evidence="3">KUDC0405</strain>
    </source>
</reference>
<name>A0ABY5NKK8_9MICO</name>
<dbReference type="RefSeq" id="WP_259612317.1">
    <property type="nucleotide sequence ID" value="NZ_CP091139.2"/>
</dbReference>
<proteinExistence type="predicted"/>
<feature type="compositionally biased region" description="Basic and acidic residues" evidence="1">
    <location>
        <begin position="187"/>
        <end position="207"/>
    </location>
</feature>
<feature type="compositionally biased region" description="Pro residues" evidence="1">
    <location>
        <begin position="251"/>
        <end position="261"/>
    </location>
</feature>
<feature type="transmembrane region" description="Helical" evidence="2">
    <location>
        <begin position="112"/>
        <end position="137"/>
    </location>
</feature>
<dbReference type="Proteomes" id="UP001054811">
    <property type="component" value="Chromosome"/>
</dbReference>
<gene>
    <name evidence="3" type="ORF">L2X98_20930</name>
</gene>
<organism evidence="3 4">
    <name type="scientific">Microbacterium elymi</name>
    <dbReference type="NCBI Taxonomy" id="2909587"/>
    <lineage>
        <taxon>Bacteria</taxon>
        <taxon>Bacillati</taxon>
        <taxon>Actinomycetota</taxon>
        <taxon>Actinomycetes</taxon>
        <taxon>Micrococcales</taxon>
        <taxon>Microbacteriaceae</taxon>
        <taxon>Microbacterium</taxon>
    </lineage>
</organism>
<keyword evidence="4" id="KW-1185">Reference proteome</keyword>
<sequence length="435" mass="47018">MVLTIAAERVELARITMGPHAGTRLLVHAWTVVAALVIGVVSPTLGAIAMGLALLGLVLWLVVHDVARRTIRAGGGARYMAACILAGYFWLAVAGVALLFGEPTSQPVYDAVVHAVFLGYTISMIMAHATTILPGVLHIALPYRPAFWVPVVLVQAEPGGPPLARRRARPAARLADRRRAGGGRAAPVRDDRGDQRRPGPDEERREEPAEEEDDGCRDRDVRDVRTPRDDGAAPHPRCRTGLARRRRMSAPTPPTPAPAPRPQDEKAPNRGFWVLRDIPTLMWLIFVVIAVIAHRWLPVATWLMLHLLLLGAVTHAILVWSQYFSYALALRTHPGRSPPPVGAAAAGQRGALLVVAGMMSALWPLTLVGAASLIVAVIWHGASLYARSRAACRAGSDTPSATTSPRRRSCRSGRGWAPGSRTTTPQAPWCWPTRC</sequence>
<evidence type="ECO:0000256" key="2">
    <source>
        <dbReference type="SAM" id="Phobius"/>
    </source>
</evidence>
<feature type="transmembrane region" description="Helical" evidence="2">
    <location>
        <begin position="47"/>
        <end position="67"/>
    </location>
</feature>
<feature type="region of interest" description="Disordered" evidence="1">
    <location>
        <begin position="159"/>
        <end position="267"/>
    </location>
</feature>
<dbReference type="EMBL" id="CP091139">
    <property type="protein sequence ID" value="UUT35700.1"/>
    <property type="molecule type" value="Genomic_DNA"/>
</dbReference>
<feature type="transmembrane region" description="Helical" evidence="2">
    <location>
        <begin position="351"/>
        <end position="379"/>
    </location>
</feature>
<feature type="compositionally biased region" description="Basic and acidic residues" evidence="1">
    <location>
        <begin position="216"/>
        <end position="232"/>
    </location>
</feature>
<keyword evidence="2" id="KW-0472">Membrane</keyword>